<proteinExistence type="predicted"/>
<name>A0ABT7RRU5_9NOCA</name>
<reference evidence="1 2" key="1">
    <citation type="submission" date="2023-06" db="EMBL/GenBank/DDBJ databases">
        <title>Rhodococcus indonesiensis sp. nov a new member of the Rhodococcus ruber lineage isolated from a sediment of neutral hot spring.</title>
        <authorList>
            <person name="Kusuma A.B."/>
            <person name="Fenylestari G."/>
            <person name="Ammar F."/>
            <person name="Nouioui I."/>
            <person name="Goodfellow M."/>
        </authorList>
    </citation>
    <scope>NUCLEOTIDE SEQUENCE [LARGE SCALE GENOMIC DNA]</scope>
    <source>
        <strain evidence="1 2">CSLK01-03</strain>
    </source>
</reference>
<comment type="caution">
    <text evidence="1">The sequence shown here is derived from an EMBL/GenBank/DDBJ whole genome shotgun (WGS) entry which is preliminary data.</text>
</comment>
<organism evidence="1 2">
    <name type="scientific">Rhodococcus indonesiensis</name>
    <dbReference type="NCBI Taxonomy" id="3055869"/>
    <lineage>
        <taxon>Bacteria</taxon>
        <taxon>Bacillati</taxon>
        <taxon>Actinomycetota</taxon>
        <taxon>Actinomycetes</taxon>
        <taxon>Mycobacteriales</taxon>
        <taxon>Nocardiaceae</taxon>
        <taxon>Rhodococcus</taxon>
    </lineage>
</organism>
<accession>A0ABT7RRU5</accession>
<keyword evidence="2" id="KW-1185">Reference proteome</keyword>
<dbReference type="EMBL" id="JAUBOF010000082">
    <property type="protein sequence ID" value="MDM7490371.1"/>
    <property type="molecule type" value="Genomic_DNA"/>
</dbReference>
<evidence type="ECO:0000313" key="1">
    <source>
        <dbReference type="EMBL" id="MDM7490371.1"/>
    </source>
</evidence>
<gene>
    <name evidence="1" type="ORF">QT969_18970</name>
</gene>
<sequence>MSAAGLPVMRLAETTGLHELFGRHPSVGSPNLAVWSASIVAGMLAGADSIDDLDVLRHGR</sequence>
<evidence type="ECO:0000313" key="2">
    <source>
        <dbReference type="Proteomes" id="UP001233164"/>
    </source>
</evidence>
<protein>
    <submittedName>
        <fullName evidence="1">Uncharacterized protein</fullName>
    </submittedName>
</protein>
<dbReference type="Proteomes" id="UP001233164">
    <property type="component" value="Unassembled WGS sequence"/>
</dbReference>